<accession>A0A835AF56</accession>
<dbReference type="Proteomes" id="UP000636709">
    <property type="component" value="Unassembled WGS sequence"/>
</dbReference>
<evidence type="ECO:0000313" key="2">
    <source>
        <dbReference type="EMBL" id="KAF8661863.1"/>
    </source>
</evidence>
<dbReference type="AlphaFoldDB" id="A0A835AF56"/>
<name>A0A835AF56_9POAL</name>
<sequence length="249" mass="28680">MGRGRKSFFASLFGCKKQQEEEEAAARHYTGTRVRPSDDDEYYGHYWYAERDINRKATEYIERVKRGMIRAAQLDLCARTCRRVCSPHRLRVRQKGRRGIAAINHEKLLPNHKTGQSQVPYVPYKYTTTIKPHPIAITCNQPAKQFERALAACARVTSSMGRGKKSVIASLFGFKKQSTGEKPPEEEVVGRPQQPRHYQGATRVRPSDDDGDYYYGRHWYADRDIDRRASEFIERVYRGMLTNGDQDGG</sequence>
<evidence type="ECO:0000313" key="3">
    <source>
        <dbReference type="Proteomes" id="UP000636709"/>
    </source>
</evidence>
<reference evidence="2" key="1">
    <citation type="submission" date="2020-07" db="EMBL/GenBank/DDBJ databases">
        <title>Genome sequence and genetic diversity analysis of an under-domesticated orphan crop, white fonio (Digitaria exilis).</title>
        <authorList>
            <person name="Bennetzen J.L."/>
            <person name="Chen S."/>
            <person name="Ma X."/>
            <person name="Wang X."/>
            <person name="Yssel A.E.J."/>
            <person name="Chaluvadi S.R."/>
            <person name="Johnson M."/>
            <person name="Gangashetty P."/>
            <person name="Hamidou F."/>
            <person name="Sanogo M.D."/>
            <person name="Zwaenepoel A."/>
            <person name="Wallace J."/>
            <person name="Van De Peer Y."/>
            <person name="Van Deynze A."/>
        </authorList>
    </citation>
    <scope>NUCLEOTIDE SEQUENCE</scope>
    <source>
        <tissue evidence="2">Leaves</tissue>
    </source>
</reference>
<protein>
    <submittedName>
        <fullName evidence="2">Uncharacterized protein</fullName>
    </submittedName>
</protein>
<gene>
    <name evidence="2" type="ORF">HU200_056822</name>
</gene>
<dbReference type="PANTHER" id="PTHR33511">
    <property type="entry name" value="OS06G0632400 PROTEIN"/>
    <property type="match status" value="1"/>
</dbReference>
<feature type="region of interest" description="Disordered" evidence="1">
    <location>
        <begin position="177"/>
        <end position="210"/>
    </location>
</feature>
<feature type="compositionally biased region" description="Basic and acidic residues" evidence="1">
    <location>
        <begin position="178"/>
        <end position="189"/>
    </location>
</feature>
<dbReference type="OrthoDB" id="785823at2759"/>
<keyword evidence="3" id="KW-1185">Reference proteome</keyword>
<comment type="caution">
    <text evidence="2">The sequence shown here is derived from an EMBL/GenBank/DDBJ whole genome shotgun (WGS) entry which is preliminary data.</text>
</comment>
<organism evidence="2 3">
    <name type="scientific">Digitaria exilis</name>
    <dbReference type="NCBI Taxonomy" id="1010633"/>
    <lineage>
        <taxon>Eukaryota</taxon>
        <taxon>Viridiplantae</taxon>
        <taxon>Streptophyta</taxon>
        <taxon>Embryophyta</taxon>
        <taxon>Tracheophyta</taxon>
        <taxon>Spermatophyta</taxon>
        <taxon>Magnoliopsida</taxon>
        <taxon>Liliopsida</taxon>
        <taxon>Poales</taxon>
        <taxon>Poaceae</taxon>
        <taxon>PACMAD clade</taxon>
        <taxon>Panicoideae</taxon>
        <taxon>Panicodae</taxon>
        <taxon>Paniceae</taxon>
        <taxon>Anthephorinae</taxon>
        <taxon>Digitaria</taxon>
    </lineage>
</organism>
<evidence type="ECO:0000256" key="1">
    <source>
        <dbReference type="SAM" id="MobiDB-lite"/>
    </source>
</evidence>
<proteinExistence type="predicted"/>
<dbReference type="EMBL" id="JACEFO010002392">
    <property type="protein sequence ID" value="KAF8661863.1"/>
    <property type="molecule type" value="Genomic_DNA"/>
</dbReference>